<reference evidence="1 2" key="1">
    <citation type="journal article" date="2020" name="Front. Plant Sci.">
        <title>Isolation of Rhizosphere Bacteria That Improve Quality and Water Stress Tolerance in Greenhouse Ornamentals.</title>
        <authorList>
            <person name="Nordstedt N.P."/>
            <person name="Jones M.L."/>
        </authorList>
    </citation>
    <scope>NUCLEOTIDE SEQUENCE [LARGE SCALE GENOMIC DNA]</scope>
    <source>
        <strain evidence="1 2">C7D2</strain>
    </source>
</reference>
<evidence type="ECO:0000313" key="2">
    <source>
        <dbReference type="Proteomes" id="UP000536720"/>
    </source>
</evidence>
<proteinExistence type="predicted"/>
<dbReference type="Proteomes" id="UP000536720">
    <property type="component" value="Unassembled WGS sequence"/>
</dbReference>
<organism evidence="1 2">
    <name type="scientific">Pseudomonas corrugata</name>
    <dbReference type="NCBI Taxonomy" id="47879"/>
    <lineage>
        <taxon>Bacteria</taxon>
        <taxon>Pseudomonadati</taxon>
        <taxon>Pseudomonadota</taxon>
        <taxon>Gammaproteobacteria</taxon>
        <taxon>Pseudomonadales</taxon>
        <taxon>Pseudomonadaceae</taxon>
        <taxon>Pseudomonas</taxon>
    </lineage>
</organism>
<sequence>MSAETSGKLVTITASRNGYSAQLEVEYGWSSDGKMFYVNTKRYKADNNGRSGGNIKLKLVSNGETGWEELNNDDGVQDGQWHDFVKQKTVSGNARSAIIHFNWIYDLKGYTDPNMTGQASVTFP</sequence>
<dbReference type="EMBL" id="JABFMR010000013">
    <property type="protein sequence ID" value="NUT87946.1"/>
    <property type="molecule type" value="Genomic_DNA"/>
</dbReference>
<gene>
    <name evidence="1" type="ORF">HNO91_16030</name>
</gene>
<comment type="caution">
    <text evidence="1">The sequence shown here is derived from an EMBL/GenBank/DDBJ whole genome shotgun (WGS) entry which is preliminary data.</text>
</comment>
<accession>A0A7Y5Z6X1</accession>
<dbReference type="RefSeq" id="WP_175363024.1">
    <property type="nucleotide sequence ID" value="NZ_JABFMR010000013.1"/>
</dbReference>
<protein>
    <submittedName>
        <fullName evidence="1">Uncharacterized protein</fullName>
    </submittedName>
</protein>
<evidence type="ECO:0000313" key="1">
    <source>
        <dbReference type="EMBL" id="NUT87946.1"/>
    </source>
</evidence>
<dbReference type="AlphaFoldDB" id="A0A7Y5Z6X1"/>
<name>A0A7Y5Z6X1_9PSED</name>